<dbReference type="GeneID" id="87597392"/>
<gene>
    <name evidence="3" type="ORF">AMD02_10635</name>
</gene>
<keyword evidence="1" id="KW-1133">Transmembrane helix</keyword>
<dbReference type="PIRSF" id="PIRSF030042">
    <property type="entry name" value="UCP030042"/>
    <property type="match status" value="1"/>
</dbReference>
<dbReference type="InterPro" id="IPR016942">
    <property type="entry name" value="UCP030042"/>
</dbReference>
<evidence type="ECO:0000313" key="3">
    <source>
        <dbReference type="EMBL" id="KOO39244.1"/>
    </source>
</evidence>
<organism evidence="3">
    <name type="scientific">Halalkalibacterium halodurans</name>
    <name type="common">Bacillus halodurans</name>
    <dbReference type="NCBI Taxonomy" id="86665"/>
    <lineage>
        <taxon>Bacteria</taxon>
        <taxon>Bacillati</taxon>
        <taxon>Bacillota</taxon>
        <taxon>Bacilli</taxon>
        <taxon>Bacillales</taxon>
        <taxon>Bacillaceae</taxon>
        <taxon>Halalkalibacterium (ex Joshi et al. 2022)</taxon>
    </lineage>
</organism>
<reference evidence="3" key="1">
    <citation type="submission" date="2015-08" db="EMBL/GenBank/DDBJ databases">
        <title>Complete DNA Sequence of Pseudomonas syringae pv. actinidiae, the Causal Agent of Kiwifruit Canker Disease.</title>
        <authorList>
            <person name="Rikkerink E.H.A."/>
            <person name="Fineran P.C."/>
        </authorList>
    </citation>
    <scope>NUCLEOTIDE SEQUENCE</scope>
    <source>
        <strain evidence="3">DSM 13666</strain>
    </source>
</reference>
<evidence type="ECO:0000259" key="2">
    <source>
        <dbReference type="Pfam" id="PF14340"/>
    </source>
</evidence>
<dbReference type="RefSeq" id="WP_053431296.1">
    <property type="nucleotide sequence ID" value="NZ_CP040441.1"/>
</dbReference>
<feature type="transmembrane region" description="Helical" evidence="1">
    <location>
        <begin position="102"/>
        <end position="123"/>
    </location>
</feature>
<protein>
    <recommendedName>
        <fullName evidence="2">DUF4395 domain-containing protein</fullName>
    </recommendedName>
</protein>
<name>A0A0M0KKA0_ALKHA</name>
<feature type="domain" description="DUF4395" evidence="2">
    <location>
        <begin position="3"/>
        <end position="125"/>
    </location>
</feature>
<sequence length="135" mass="15109">MSIPKPLVQINQLFLVITVILGVIVSPWILWLPFVVGVIALAFRKNLIMITFQPLLKKPADTYPPEDADQQRFNQWIATICIGIAILTFATGFSILGLIFSIMVVVAAGLALCGFCIGCTIRYRYLMWKHKQQNG</sequence>
<dbReference type="PATRIC" id="fig|136160.3.peg.2523"/>
<feature type="transmembrane region" description="Helical" evidence="1">
    <location>
        <begin position="76"/>
        <end position="96"/>
    </location>
</feature>
<evidence type="ECO:0000256" key="1">
    <source>
        <dbReference type="SAM" id="Phobius"/>
    </source>
</evidence>
<keyword evidence="1" id="KW-0812">Transmembrane</keyword>
<proteinExistence type="predicted"/>
<dbReference type="Pfam" id="PF14340">
    <property type="entry name" value="DUF4395"/>
    <property type="match status" value="1"/>
</dbReference>
<accession>A0A0M0KKA0</accession>
<comment type="caution">
    <text evidence="3">The sequence shown here is derived from an EMBL/GenBank/DDBJ whole genome shotgun (WGS) entry which is preliminary data.</text>
</comment>
<dbReference type="AlphaFoldDB" id="A0A0M0KKA0"/>
<dbReference type="InterPro" id="IPR025508">
    <property type="entry name" value="DUF4395"/>
</dbReference>
<keyword evidence="1" id="KW-0472">Membrane</keyword>
<dbReference type="EMBL" id="LILD01000001">
    <property type="protein sequence ID" value="KOO39244.1"/>
    <property type="molecule type" value="Genomic_DNA"/>
</dbReference>
<feature type="transmembrane region" description="Helical" evidence="1">
    <location>
        <begin position="12"/>
        <end position="43"/>
    </location>
</feature>